<name>A0ABT1PAT5_9ACTN</name>
<protein>
    <submittedName>
        <fullName evidence="9">RDD family protein</fullName>
    </submittedName>
</protein>
<dbReference type="Proteomes" id="UP001206206">
    <property type="component" value="Unassembled WGS sequence"/>
</dbReference>
<comment type="caution">
    <text evidence="9">The sequence shown here is derived from an EMBL/GenBank/DDBJ whole genome shotgun (WGS) entry which is preliminary data.</text>
</comment>
<keyword evidence="10" id="KW-1185">Reference proteome</keyword>
<keyword evidence="2" id="KW-1003">Cell membrane</keyword>
<keyword evidence="5 7" id="KW-0472">Membrane</keyword>
<evidence type="ECO:0000256" key="1">
    <source>
        <dbReference type="ARBA" id="ARBA00004651"/>
    </source>
</evidence>
<dbReference type="PANTHER" id="PTHR36115:SF4">
    <property type="entry name" value="MEMBRANE PROTEIN"/>
    <property type="match status" value="1"/>
</dbReference>
<keyword evidence="4 7" id="KW-1133">Transmembrane helix</keyword>
<accession>A0ABT1PAT5</accession>
<keyword evidence="3 7" id="KW-0812">Transmembrane</keyword>
<comment type="subcellular location">
    <subcellularLocation>
        <location evidence="1">Cell membrane</location>
        <topology evidence="1">Multi-pass membrane protein</topology>
    </subcellularLocation>
</comment>
<feature type="transmembrane region" description="Helical" evidence="7">
    <location>
        <begin position="176"/>
        <end position="200"/>
    </location>
</feature>
<evidence type="ECO:0000256" key="7">
    <source>
        <dbReference type="SAM" id="Phobius"/>
    </source>
</evidence>
<dbReference type="PANTHER" id="PTHR36115">
    <property type="entry name" value="PROLINE-RICH ANTIGEN HOMOLOG-RELATED"/>
    <property type="match status" value="1"/>
</dbReference>
<evidence type="ECO:0000256" key="3">
    <source>
        <dbReference type="ARBA" id="ARBA00022692"/>
    </source>
</evidence>
<reference evidence="9 10" key="1">
    <citation type="submission" date="2022-06" db="EMBL/GenBank/DDBJ databases">
        <title>Draft genome sequence of type strain Streptomyces rubrisoli DSM 42083.</title>
        <authorList>
            <person name="Duangmal K."/>
            <person name="Klaysubun C."/>
        </authorList>
    </citation>
    <scope>NUCLEOTIDE SEQUENCE [LARGE SCALE GENOMIC DNA]</scope>
    <source>
        <strain evidence="9 10">DSM 42083</strain>
    </source>
</reference>
<feature type="transmembrane region" description="Helical" evidence="7">
    <location>
        <begin position="88"/>
        <end position="110"/>
    </location>
</feature>
<proteinExistence type="predicted"/>
<sequence length="221" mass="23681">MSTDQPTPGPGEEPPERPSGPGEEPPQRPSGPGEPSGPGGEPGRPTGEPSGAAGEPPYGRMPPPPVGDRTEADPLAGMPPLANRLKRLVARIIDALIVGIPLSIILGFAFGGYDYNRAGRSFWQEIIYAVVYFGYDGYMLTTRGQTFGKMAMKIRVAMLRDGAVPAGQPGWTRAAVYALPPIVPCCGSLFWLINVLWLLWDEPYHHALHDKAARTVVVSAQ</sequence>
<dbReference type="Pfam" id="PF06271">
    <property type="entry name" value="RDD"/>
    <property type="match status" value="1"/>
</dbReference>
<dbReference type="RefSeq" id="WP_255926681.1">
    <property type="nucleotide sequence ID" value="NZ_JANFNH010000007.1"/>
</dbReference>
<evidence type="ECO:0000259" key="8">
    <source>
        <dbReference type="Pfam" id="PF06271"/>
    </source>
</evidence>
<organism evidence="9 10">
    <name type="scientific">Streptantibioticus rubrisoli</name>
    <dbReference type="NCBI Taxonomy" id="1387313"/>
    <lineage>
        <taxon>Bacteria</taxon>
        <taxon>Bacillati</taxon>
        <taxon>Actinomycetota</taxon>
        <taxon>Actinomycetes</taxon>
        <taxon>Kitasatosporales</taxon>
        <taxon>Streptomycetaceae</taxon>
        <taxon>Streptantibioticus</taxon>
    </lineage>
</organism>
<gene>
    <name evidence="9" type="ORF">NON19_10645</name>
</gene>
<feature type="transmembrane region" description="Helical" evidence="7">
    <location>
        <begin position="122"/>
        <end position="140"/>
    </location>
</feature>
<feature type="region of interest" description="Disordered" evidence="6">
    <location>
        <begin position="1"/>
        <end position="75"/>
    </location>
</feature>
<dbReference type="InterPro" id="IPR010432">
    <property type="entry name" value="RDD"/>
</dbReference>
<dbReference type="EMBL" id="JANFNH010000007">
    <property type="protein sequence ID" value="MCQ4042479.1"/>
    <property type="molecule type" value="Genomic_DNA"/>
</dbReference>
<evidence type="ECO:0000256" key="6">
    <source>
        <dbReference type="SAM" id="MobiDB-lite"/>
    </source>
</evidence>
<evidence type="ECO:0000256" key="5">
    <source>
        <dbReference type="ARBA" id="ARBA00023136"/>
    </source>
</evidence>
<evidence type="ECO:0000256" key="4">
    <source>
        <dbReference type="ARBA" id="ARBA00022989"/>
    </source>
</evidence>
<feature type="domain" description="RDD" evidence="8">
    <location>
        <begin position="82"/>
        <end position="213"/>
    </location>
</feature>
<dbReference type="InterPro" id="IPR051791">
    <property type="entry name" value="Pra-immunoreactive"/>
</dbReference>
<evidence type="ECO:0000256" key="2">
    <source>
        <dbReference type="ARBA" id="ARBA00022475"/>
    </source>
</evidence>
<evidence type="ECO:0000313" key="10">
    <source>
        <dbReference type="Proteomes" id="UP001206206"/>
    </source>
</evidence>
<evidence type="ECO:0000313" key="9">
    <source>
        <dbReference type="EMBL" id="MCQ4042479.1"/>
    </source>
</evidence>